<protein>
    <submittedName>
        <fullName evidence="1">Uncharacterized protein</fullName>
    </submittedName>
</protein>
<evidence type="ECO:0000313" key="2">
    <source>
        <dbReference type="Proteomes" id="UP000186058"/>
    </source>
</evidence>
<proteinExistence type="predicted"/>
<keyword evidence="2" id="KW-1185">Reference proteome</keyword>
<reference evidence="1 2" key="1">
    <citation type="submission" date="2016-03" db="EMBL/GenBank/DDBJ databases">
        <authorList>
            <person name="Sant'Anna F.H."/>
            <person name="Ambrosini A."/>
            <person name="Souza R."/>
            <person name="Bach E."/>
            <person name="Fernandes G."/>
            <person name="Balsanelli E."/>
            <person name="Baura V.A."/>
            <person name="Souza E.M."/>
            <person name="Passaglia L."/>
        </authorList>
    </citation>
    <scope>NUCLEOTIDE SEQUENCE [LARGE SCALE GENOMIC DNA]</scope>
    <source>
        <strain evidence="1 2">P26E</strain>
    </source>
</reference>
<accession>A0ABX3EUI2</accession>
<gene>
    <name evidence="1" type="ORF">A3844_01740</name>
</gene>
<dbReference type="EMBL" id="LVWI01000001">
    <property type="protein sequence ID" value="OKP91861.1"/>
    <property type="molecule type" value="Genomic_DNA"/>
</dbReference>
<evidence type="ECO:0000313" key="1">
    <source>
        <dbReference type="EMBL" id="OKP91861.1"/>
    </source>
</evidence>
<name>A0ABX3EUI2_9BACL</name>
<comment type="caution">
    <text evidence="1">The sequence shown here is derived from an EMBL/GenBank/DDBJ whole genome shotgun (WGS) entry which is preliminary data.</text>
</comment>
<organism evidence="1 2">
    <name type="scientific">Paenibacillus helianthi</name>
    <dbReference type="NCBI Taxonomy" id="1349432"/>
    <lineage>
        <taxon>Bacteria</taxon>
        <taxon>Bacillati</taxon>
        <taxon>Bacillota</taxon>
        <taxon>Bacilli</taxon>
        <taxon>Bacillales</taxon>
        <taxon>Paenibacillaceae</taxon>
        <taxon>Paenibacillus</taxon>
    </lineage>
</organism>
<dbReference type="Proteomes" id="UP000186058">
    <property type="component" value="Unassembled WGS sequence"/>
</dbReference>
<sequence>MVRKQNSIRPPLQVHPKQPKKCVGCIWGEWTGTKQFCSRVKCQKEKTSWTSKYDVEGRDKYE</sequence>